<organism evidence="2 3">
    <name type="scientific">Ataeniobius toweri</name>
    <dbReference type="NCBI Taxonomy" id="208326"/>
    <lineage>
        <taxon>Eukaryota</taxon>
        <taxon>Metazoa</taxon>
        <taxon>Chordata</taxon>
        <taxon>Craniata</taxon>
        <taxon>Vertebrata</taxon>
        <taxon>Euteleostomi</taxon>
        <taxon>Actinopterygii</taxon>
        <taxon>Neopterygii</taxon>
        <taxon>Teleostei</taxon>
        <taxon>Neoteleostei</taxon>
        <taxon>Acanthomorphata</taxon>
        <taxon>Ovalentaria</taxon>
        <taxon>Atherinomorphae</taxon>
        <taxon>Cyprinodontiformes</taxon>
        <taxon>Goodeidae</taxon>
        <taxon>Ataeniobius</taxon>
    </lineage>
</organism>
<dbReference type="EMBL" id="JAHUTI010083791">
    <property type="protein sequence ID" value="MED6259451.1"/>
    <property type="molecule type" value="Genomic_DNA"/>
</dbReference>
<accession>A0ABU7C9S5</accession>
<proteinExistence type="predicted"/>
<evidence type="ECO:0000313" key="2">
    <source>
        <dbReference type="EMBL" id="MED6259451.1"/>
    </source>
</evidence>
<reference evidence="2 3" key="1">
    <citation type="submission" date="2021-07" db="EMBL/GenBank/DDBJ databases">
        <authorList>
            <person name="Palmer J.M."/>
        </authorList>
    </citation>
    <scope>NUCLEOTIDE SEQUENCE [LARGE SCALE GENOMIC DNA]</scope>
    <source>
        <strain evidence="2 3">AT_MEX2019</strain>
        <tissue evidence="2">Muscle</tissue>
    </source>
</reference>
<name>A0ABU7C9S5_9TELE</name>
<evidence type="ECO:0000313" key="3">
    <source>
        <dbReference type="Proteomes" id="UP001345963"/>
    </source>
</evidence>
<dbReference type="Proteomes" id="UP001345963">
    <property type="component" value="Unassembled WGS sequence"/>
</dbReference>
<sequence>MLQAGRSDSHDSRGLDSRCSGARSAHVALSTTSHHCGRIRDSSAEEQTAGTLHSSLVPAPRNHRGDFIT</sequence>
<comment type="caution">
    <text evidence="2">The sequence shown here is derived from an EMBL/GenBank/DDBJ whole genome shotgun (WGS) entry which is preliminary data.</text>
</comment>
<feature type="compositionally biased region" description="Basic and acidic residues" evidence="1">
    <location>
        <begin position="7"/>
        <end position="16"/>
    </location>
</feature>
<feature type="compositionally biased region" description="Polar residues" evidence="1">
    <location>
        <begin position="45"/>
        <end position="54"/>
    </location>
</feature>
<feature type="region of interest" description="Disordered" evidence="1">
    <location>
        <begin position="1"/>
        <end position="69"/>
    </location>
</feature>
<protein>
    <submittedName>
        <fullName evidence="2">Uncharacterized protein</fullName>
    </submittedName>
</protein>
<gene>
    <name evidence="2" type="ORF">ATANTOWER_023125</name>
</gene>
<evidence type="ECO:0000256" key="1">
    <source>
        <dbReference type="SAM" id="MobiDB-lite"/>
    </source>
</evidence>
<keyword evidence="3" id="KW-1185">Reference proteome</keyword>